<sequence length="403" mass="46250">MKQLEIGMMEQIFPDESSKSSRDSNSINKDFGTSQTSLKSTKSLDKSSLSGGSFKHEKNSIHFKTDLNEDSDNQKVQPDASHKVPHKIIANWRSACDKTKDKTKDLLKRWRTLPEFEAEHMEKSHDESIEKPSTQQDSCGWSVHVWTTWVDRFSVDSGESADNTSSYELSIIQNKKFSHFFSCLLDHDQDNLISEQDFETLIERLRHFADWSINSSEFNILREIQRGFVETFLYNMSDEKLGFQVNDVRYISEEGWLHKWSELLMSSKNLTDFPIWLQFFVKVLFQVINRSGTGVITRDELGSFYSSVLGLNAVKVGEILDLAYQAMTSNGDHPLHYKSYRLCFSNYLISRNPNGPGHHILGAPPSSMSLIMFPIDYSALNAQPEDLEQYAPDQKSNRRSVIV</sequence>
<protein>
    <submittedName>
        <fullName evidence="3">Uncharacterized protein</fullName>
    </submittedName>
</protein>
<proteinExistence type="predicted"/>
<accession>A0A9P0DQC6</accession>
<evidence type="ECO:0000313" key="3">
    <source>
        <dbReference type="EMBL" id="CAH1153762.1"/>
    </source>
</evidence>
<dbReference type="InterPro" id="IPR011992">
    <property type="entry name" value="EF-hand-dom_pair"/>
</dbReference>
<organism evidence="3 4">
    <name type="scientific">Phaedon cochleariae</name>
    <name type="common">Mustard beetle</name>
    <dbReference type="NCBI Taxonomy" id="80249"/>
    <lineage>
        <taxon>Eukaryota</taxon>
        <taxon>Metazoa</taxon>
        <taxon>Ecdysozoa</taxon>
        <taxon>Arthropoda</taxon>
        <taxon>Hexapoda</taxon>
        <taxon>Insecta</taxon>
        <taxon>Pterygota</taxon>
        <taxon>Neoptera</taxon>
        <taxon>Endopterygota</taxon>
        <taxon>Coleoptera</taxon>
        <taxon>Polyphaga</taxon>
        <taxon>Cucujiformia</taxon>
        <taxon>Chrysomeloidea</taxon>
        <taxon>Chrysomelidae</taxon>
        <taxon>Chrysomelinae</taxon>
        <taxon>Chrysomelini</taxon>
        <taxon>Phaedon</taxon>
    </lineage>
</organism>
<feature type="region of interest" description="Disordered" evidence="2">
    <location>
        <begin position="1"/>
        <end position="82"/>
    </location>
</feature>
<keyword evidence="1" id="KW-0106">Calcium</keyword>
<evidence type="ECO:0000256" key="2">
    <source>
        <dbReference type="SAM" id="MobiDB-lite"/>
    </source>
</evidence>
<dbReference type="OrthoDB" id="6041230at2759"/>
<feature type="compositionally biased region" description="Low complexity" evidence="2">
    <location>
        <begin position="23"/>
        <end position="53"/>
    </location>
</feature>
<dbReference type="Gene3D" id="1.10.238.10">
    <property type="entry name" value="EF-hand"/>
    <property type="match status" value="1"/>
</dbReference>
<dbReference type="AlphaFoldDB" id="A0A9P0DQC6"/>
<gene>
    <name evidence="3" type="ORF">PHAECO_LOCUS4352</name>
</gene>
<name>A0A9P0DQC6_PHACE</name>
<dbReference type="EMBL" id="OU896720">
    <property type="protein sequence ID" value="CAH1153762.1"/>
    <property type="molecule type" value="Genomic_DNA"/>
</dbReference>
<evidence type="ECO:0000313" key="4">
    <source>
        <dbReference type="Proteomes" id="UP001153737"/>
    </source>
</evidence>
<dbReference type="SUPFAM" id="SSF47473">
    <property type="entry name" value="EF-hand"/>
    <property type="match status" value="1"/>
</dbReference>
<evidence type="ECO:0000256" key="1">
    <source>
        <dbReference type="ARBA" id="ARBA00022837"/>
    </source>
</evidence>
<reference evidence="3" key="1">
    <citation type="submission" date="2022-01" db="EMBL/GenBank/DDBJ databases">
        <authorList>
            <person name="King R."/>
        </authorList>
    </citation>
    <scope>NUCLEOTIDE SEQUENCE</scope>
</reference>
<feature type="compositionally biased region" description="Basic and acidic residues" evidence="2">
    <location>
        <begin position="54"/>
        <end position="67"/>
    </location>
</feature>
<keyword evidence="4" id="KW-1185">Reference proteome</keyword>
<dbReference type="PROSITE" id="PS00018">
    <property type="entry name" value="EF_HAND_1"/>
    <property type="match status" value="1"/>
</dbReference>
<dbReference type="InterPro" id="IPR018247">
    <property type="entry name" value="EF_Hand_1_Ca_BS"/>
</dbReference>
<reference evidence="3" key="2">
    <citation type="submission" date="2022-10" db="EMBL/GenBank/DDBJ databases">
        <authorList>
            <consortium name="ENA_rothamsted_submissions"/>
            <consortium name="culmorum"/>
            <person name="King R."/>
        </authorList>
    </citation>
    <scope>NUCLEOTIDE SEQUENCE</scope>
</reference>
<dbReference type="Proteomes" id="UP001153737">
    <property type="component" value="Chromosome 14"/>
</dbReference>